<name>A0A1Z5S6U8_SORBI</name>
<dbReference type="InterPro" id="IPR017441">
    <property type="entry name" value="Protein_kinase_ATP_BS"/>
</dbReference>
<evidence type="ECO:0000313" key="13">
    <source>
        <dbReference type="Proteomes" id="UP000000768"/>
    </source>
</evidence>
<dbReference type="InterPro" id="IPR011009">
    <property type="entry name" value="Kinase-like_dom_sf"/>
</dbReference>
<reference evidence="12 13" key="1">
    <citation type="journal article" date="2009" name="Nature">
        <title>The Sorghum bicolor genome and the diversification of grasses.</title>
        <authorList>
            <person name="Paterson A.H."/>
            <person name="Bowers J.E."/>
            <person name="Bruggmann R."/>
            <person name="Dubchak I."/>
            <person name="Grimwood J."/>
            <person name="Gundlach H."/>
            <person name="Haberer G."/>
            <person name="Hellsten U."/>
            <person name="Mitros T."/>
            <person name="Poliakov A."/>
            <person name="Schmutz J."/>
            <person name="Spannagl M."/>
            <person name="Tang H."/>
            <person name="Wang X."/>
            <person name="Wicker T."/>
            <person name="Bharti A.K."/>
            <person name="Chapman J."/>
            <person name="Feltus F.A."/>
            <person name="Gowik U."/>
            <person name="Grigoriev I.V."/>
            <person name="Lyons E."/>
            <person name="Maher C.A."/>
            <person name="Martis M."/>
            <person name="Narechania A."/>
            <person name="Otillar R.P."/>
            <person name="Penning B.W."/>
            <person name="Salamov A.A."/>
            <person name="Wang Y."/>
            <person name="Zhang L."/>
            <person name="Carpita N.C."/>
            <person name="Freeling M."/>
            <person name="Gingle A.R."/>
            <person name="Hash C.T."/>
            <person name="Keller B."/>
            <person name="Klein P."/>
            <person name="Kresovich S."/>
            <person name="McCann M.C."/>
            <person name="Ming R."/>
            <person name="Peterson D.G."/>
            <person name="Mehboob-ur-Rahman"/>
            <person name="Ware D."/>
            <person name="Westhoff P."/>
            <person name="Mayer K.F."/>
            <person name="Messing J."/>
            <person name="Rokhsar D.S."/>
        </authorList>
    </citation>
    <scope>NUCLEOTIDE SEQUENCE [LARGE SCALE GENOMIC DNA]</scope>
    <source>
        <strain evidence="13">cv. BTx623</strain>
    </source>
</reference>
<dbReference type="STRING" id="4558.A0A1Z5S6U8"/>
<dbReference type="EMBL" id="CM000760">
    <property type="protein sequence ID" value="OQU91660.1"/>
    <property type="molecule type" value="Genomic_DNA"/>
</dbReference>
<comment type="similarity">
    <text evidence="1">Belongs to the protein kinase superfamily. CMGC Ser/Thr protein kinase family. CDC2/CDKX subfamily.</text>
</comment>
<proteinExistence type="inferred from homology"/>
<evidence type="ECO:0000256" key="6">
    <source>
        <dbReference type="ARBA" id="ARBA00022777"/>
    </source>
</evidence>
<gene>
    <name evidence="12" type="ORF">SORBI_3001G223000</name>
</gene>
<evidence type="ECO:0000256" key="10">
    <source>
        <dbReference type="RuleBase" id="RU000304"/>
    </source>
</evidence>
<keyword evidence="13" id="KW-1185">Reference proteome</keyword>
<evidence type="ECO:0000256" key="3">
    <source>
        <dbReference type="ARBA" id="ARBA00022553"/>
    </source>
</evidence>
<dbReference type="OMA" id="AGRERDC"/>
<keyword evidence="4" id="KW-0808">Transferase</keyword>
<dbReference type="FunFam" id="1.10.510.10:FF:000559">
    <property type="entry name" value="Protein kinase domain containing protein"/>
    <property type="match status" value="1"/>
</dbReference>
<sequence>MAAVTHKCPAPMGDCCPAVSGKMKRARNDHNLGSIYNYKSLETLGEGTYGTVVKAQDQRTGETVAVKWIRPDDEGVTDLGAVFHEAACLEACRGDPSIVQLKEVAADEVGHIFIVTEFVGPSLESHLWRRFSGAEIRAAMHQLLRGAETIHGAGMIHRDIKPNNVLVGPGGALKICDLGMAVQTRPAGGEPYPEETVAALWYRAPELMRGSRSRRTYGTAVDMWALGCVMIDLLFGEPLFKDAETEDDVLHRARDLQYQMESMTDLLLPELSEAGHEVLRGLLSLVPEKRLTAADALSHRWFEEEDAPLSPCSMFSEGSA</sequence>
<organism evidence="12 13">
    <name type="scientific">Sorghum bicolor</name>
    <name type="common">Sorghum</name>
    <name type="synonym">Sorghum vulgare</name>
    <dbReference type="NCBI Taxonomy" id="4558"/>
    <lineage>
        <taxon>Eukaryota</taxon>
        <taxon>Viridiplantae</taxon>
        <taxon>Streptophyta</taxon>
        <taxon>Embryophyta</taxon>
        <taxon>Tracheophyta</taxon>
        <taxon>Spermatophyta</taxon>
        <taxon>Magnoliopsida</taxon>
        <taxon>Liliopsida</taxon>
        <taxon>Poales</taxon>
        <taxon>Poaceae</taxon>
        <taxon>PACMAD clade</taxon>
        <taxon>Panicoideae</taxon>
        <taxon>Andropogonodae</taxon>
        <taxon>Andropogoneae</taxon>
        <taxon>Sorghinae</taxon>
        <taxon>Sorghum</taxon>
    </lineage>
</organism>
<dbReference type="GO" id="GO:0035556">
    <property type="term" value="P:intracellular signal transduction"/>
    <property type="evidence" value="ECO:0000318"/>
    <property type="project" value="GO_Central"/>
</dbReference>
<evidence type="ECO:0000313" key="12">
    <source>
        <dbReference type="EMBL" id="OQU91660.1"/>
    </source>
</evidence>
<dbReference type="PROSITE" id="PS00108">
    <property type="entry name" value="PROTEIN_KINASE_ST"/>
    <property type="match status" value="1"/>
</dbReference>
<dbReference type="PANTHER" id="PTHR24056:SF432">
    <property type="entry name" value="OS10G0154500 PROTEIN"/>
    <property type="match status" value="1"/>
</dbReference>
<dbReference type="PROSITE" id="PS00107">
    <property type="entry name" value="PROTEIN_KINASE_ATP"/>
    <property type="match status" value="1"/>
</dbReference>
<dbReference type="GO" id="GO:0008353">
    <property type="term" value="F:RNA polymerase II CTD heptapeptide repeat kinase activity"/>
    <property type="evidence" value="ECO:0007669"/>
    <property type="project" value="UniProtKB-EC"/>
</dbReference>
<evidence type="ECO:0000256" key="9">
    <source>
        <dbReference type="PROSITE-ProRule" id="PRU10141"/>
    </source>
</evidence>
<feature type="binding site" evidence="9">
    <location>
        <position position="67"/>
    </location>
    <ligand>
        <name>ATP</name>
        <dbReference type="ChEBI" id="CHEBI:30616"/>
    </ligand>
</feature>
<protein>
    <recommendedName>
        <fullName evidence="2">[RNA-polymerase]-subunit kinase</fullName>
        <ecNumber evidence="2">2.7.11.23</ecNumber>
    </recommendedName>
</protein>
<dbReference type="SUPFAM" id="SSF56112">
    <property type="entry name" value="Protein kinase-like (PK-like)"/>
    <property type="match status" value="1"/>
</dbReference>
<dbReference type="InterPro" id="IPR008271">
    <property type="entry name" value="Ser/Thr_kinase_AS"/>
</dbReference>
<keyword evidence="5 9" id="KW-0547">Nucleotide-binding</keyword>
<evidence type="ECO:0000256" key="2">
    <source>
        <dbReference type="ARBA" id="ARBA00012409"/>
    </source>
</evidence>
<keyword evidence="6" id="KW-0418">Kinase</keyword>
<reference evidence="13" key="2">
    <citation type="journal article" date="2018" name="Plant J.">
        <title>The Sorghum bicolor reference genome: improved assembly, gene annotations, a transcriptome atlas, and signatures of genome organization.</title>
        <authorList>
            <person name="McCormick R.F."/>
            <person name="Truong S.K."/>
            <person name="Sreedasyam A."/>
            <person name="Jenkins J."/>
            <person name="Shu S."/>
            <person name="Sims D."/>
            <person name="Kennedy M."/>
            <person name="Amirebrahimi M."/>
            <person name="Weers B.D."/>
            <person name="McKinley B."/>
            <person name="Mattison A."/>
            <person name="Morishige D.T."/>
            <person name="Grimwood J."/>
            <person name="Schmutz J."/>
            <person name="Mullet J.E."/>
        </authorList>
    </citation>
    <scope>NUCLEOTIDE SEQUENCE [LARGE SCALE GENOMIC DNA]</scope>
    <source>
        <strain evidence="13">cv. BTx623</strain>
    </source>
</reference>
<keyword evidence="10" id="KW-0723">Serine/threonine-protein kinase</keyword>
<evidence type="ECO:0000259" key="11">
    <source>
        <dbReference type="PROSITE" id="PS50011"/>
    </source>
</evidence>
<keyword evidence="7 9" id="KW-0067">ATP-binding</keyword>
<dbReference type="GO" id="GO:0004674">
    <property type="term" value="F:protein serine/threonine kinase activity"/>
    <property type="evidence" value="ECO:0000318"/>
    <property type="project" value="GO_Central"/>
</dbReference>
<dbReference type="PANTHER" id="PTHR24056">
    <property type="entry name" value="CELL DIVISION PROTEIN KINASE"/>
    <property type="match status" value="1"/>
</dbReference>
<dbReference type="Proteomes" id="UP000000768">
    <property type="component" value="Chromosome 1"/>
</dbReference>
<evidence type="ECO:0000256" key="1">
    <source>
        <dbReference type="ARBA" id="ARBA00006485"/>
    </source>
</evidence>
<dbReference type="InterPro" id="IPR050108">
    <property type="entry name" value="CDK"/>
</dbReference>
<feature type="domain" description="Protein kinase" evidence="11">
    <location>
        <begin position="38"/>
        <end position="302"/>
    </location>
</feature>
<evidence type="ECO:0000256" key="4">
    <source>
        <dbReference type="ARBA" id="ARBA00022679"/>
    </source>
</evidence>
<dbReference type="InParanoid" id="A0A1Z5S6U8"/>
<dbReference type="GO" id="GO:0005524">
    <property type="term" value="F:ATP binding"/>
    <property type="evidence" value="ECO:0007669"/>
    <property type="project" value="UniProtKB-UniRule"/>
</dbReference>
<dbReference type="AlphaFoldDB" id="A0A1Z5S6U8"/>
<keyword evidence="3" id="KW-0597">Phosphoprotein</keyword>
<dbReference type="EC" id="2.7.11.23" evidence="2"/>
<dbReference type="InterPro" id="IPR000719">
    <property type="entry name" value="Prot_kinase_dom"/>
</dbReference>
<dbReference type="Gene3D" id="1.10.510.10">
    <property type="entry name" value="Transferase(Phosphotransferase) domain 1"/>
    <property type="match status" value="1"/>
</dbReference>
<dbReference type="Gramene" id="OQU91660">
    <property type="protein sequence ID" value="OQU91660"/>
    <property type="gene ID" value="SORBI_3001G223000"/>
</dbReference>
<dbReference type="GO" id="GO:0005737">
    <property type="term" value="C:cytoplasm"/>
    <property type="evidence" value="ECO:0000318"/>
    <property type="project" value="GO_Central"/>
</dbReference>
<evidence type="ECO:0000256" key="7">
    <source>
        <dbReference type="ARBA" id="ARBA00022840"/>
    </source>
</evidence>
<dbReference type="PROSITE" id="PS50011">
    <property type="entry name" value="PROTEIN_KINASE_DOM"/>
    <property type="match status" value="1"/>
</dbReference>
<comment type="catalytic activity">
    <reaction evidence="8">
        <text>[DNA-directed RNA polymerase] + ATP = phospho-[DNA-directed RNA polymerase] + ADP + H(+)</text>
        <dbReference type="Rhea" id="RHEA:10216"/>
        <dbReference type="Rhea" id="RHEA-COMP:11321"/>
        <dbReference type="Rhea" id="RHEA-COMP:11322"/>
        <dbReference type="ChEBI" id="CHEBI:15378"/>
        <dbReference type="ChEBI" id="CHEBI:30616"/>
        <dbReference type="ChEBI" id="CHEBI:43176"/>
        <dbReference type="ChEBI" id="CHEBI:68546"/>
        <dbReference type="ChEBI" id="CHEBI:456216"/>
        <dbReference type="EC" id="2.7.11.23"/>
    </reaction>
</comment>
<dbReference type="eggNOG" id="KOG0663">
    <property type="taxonomic scope" value="Eukaryota"/>
</dbReference>
<dbReference type="Gene3D" id="3.30.200.20">
    <property type="entry name" value="Phosphorylase Kinase, domain 1"/>
    <property type="match status" value="1"/>
</dbReference>
<accession>A0A1Z5S6U8</accession>
<dbReference type="GO" id="GO:0005634">
    <property type="term" value="C:nucleus"/>
    <property type="evidence" value="ECO:0000318"/>
    <property type="project" value="GO_Central"/>
</dbReference>
<dbReference type="Pfam" id="PF00069">
    <property type="entry name" value="Pkinase"/>
    <property type="match status" value="1"/>
</dbReference>
<dbReference type="SMART" id="SM00220">
    <property type="entry name" value="S_TKc"/>
    <property type="match status" value="1"/>
</dbReference>
<evidence type="ECO:0000256" key="5">
    <source>
        <dbReference type="ARBA" id="ARBA00022741"/>
    </source>
</evidence>
<evidence type="ECO:0000256" key="8">
    <source>
        <dbReference type="ARBA" id="ARBA00049280"/>
    </source>
</evidence>